<reference evidence="3 4" key="1">
    <citation type="submission" date="2017-04" db="EMBL/GenBank/DDBJ databases">
        <authorList>
            <person name="Afonso C.L."/>
            <person name="Miller P.J."/>
            <person name="Scott M.A."/>
            <person name="Spackman E."/>
            <person name="Goraichik I."/>
            <person name="Dimitrov K.M."/>
            <person name="Suarez D.L."/>
            <person name="Swayne D.E."/>
        </authorList>
    </citation>
    <scope>NUCLEOTIDE SEQUENCE [LARGE SCALE GENOMIC DNA]</scope>
    <source>
        <strain evidence="3 4">N3/975</strain>
    </source>
</reference>
<keyword evidence="4" id="KW-1185">Reference proteome</keyword>
<keyword evidence="2" id="KW-1133">Transmembrane helix</keyword>
<feature type="compositionally biased region" description="Low complexity" evidence="1">
    <location>
        <begin position="82"/>
        <end position="91"/>
    </location>
</feature>
<feature type="transmembrane region" description="Helical" evidence="2">
    <location>
        <begin position="232"/>
        <end position="251"/>
    </location>
</feature>
<protein>
    <recommendedName>
        <fullName evidence="5">Zinc-ribbon domain-containing protein</fullName>
    </recommendedName>
</protein>
<keyword evidence="2" id="KW-0472">Membrane</keyword>
<keyword evidence="2" id="KW-0812">Transmembrane</keyword>
<dbReference type="AlphaFoldDB" id="A0A1X7HVA6"/>
<evidence type="ECO:0000313" key="3">
    <source>
        <dbReference type="EMBL" id="SMF92582.1"/>
    </source>
</evidence>
<accession>A0A1X7HVA6</accession>
<feature type="region of interest" description="Disordered" evidence="1">
    <location>
        <begin position="63"/>
        <end position="93"/>
    </location>
</feature>
<dbReference type="Proteomes" id="UP000192940">
    <property type="component" value="Chromosome I"/>
</dbReference>
<proteinExistence type="predicted"/>
<feature type="transmembrane region" description="Helical" evidence="2">
    <location>
        <begin position="170"/>
        <end position="190"/>
    </location>
</feature>
<dbReference type="EMBL" id="LT840184">
    <property type="protein sequence ID" value="SMF92582.1"/>
    <property type="molecule type" value="Genomic_DNA"/>
</dbReference>
<sequence>MVCKICGHENVDAKFCEKCGSKLEYEVEGRVTVQPDEHQEIHSSANTTTTFPKEVETVTFKAPAGNPHTAFTAPPPTEHSSSRQAESESSQLKPYLESAKQNSKIYFNYFITGLKSPLRVAQKTGSEQLLNGIISMVIFAILLPLMLYLSLGSARGFMRSPFVDIVLKPVFWLALFIFLIAVYTFGAVKLSTNPRVGLKEVIARFGTLLIPFIVIFLVAFLFLLMGSGIGNLFITIALLGTIFTIPALITLSYKRESPGGIDTLYSILLIYAAVFLTIFILGDSLGSMLGSSNFFGF</sequence>
<name>A0A1X7HVA6_9BACL</name>
<evidence type="ECO:0008006" key="5">
    <source>
        <dbReference type="Google" id="ProtNLM"/>
    </source>
</evidence>
<feature type="transmembrane region" description="Helical" evidence="2">
    <location>
        <begin position="202"/>
        <end position="226"/>
    </location>
</feature>
<evidence type="ECO:0000256" key="2">
    <source>
        <dbReference type="SAM" id="Phobius"/>
    </source>
</evidence>
<gene>
    <name evidence="3" type="ORF">SAMN05661091_5907</name>
</gene>
<evidence type="ECO:0000256" key="1">
    <source>
        <dbReference type="SAM" id="MobiDB-lite"/>
    </source>
</evidence>
<feature type="transmembrane region" description="Helical" evidence="2">
    <location>
        <begin position="129"/>
        <end position="150"/>
    </location>
</feature>
<feature type="transmembrane region" description="Helical" evidence="2">
    <location>
        <begin position="263"/>
        <end position="282"/>
    </location>
</feature>
<organism evidence="3 4">
    <name type="scientific">Paenibacillus uliginis N3/975</name>
    <dbReference type="NCBI Taxonomy" id="1313296"/>
    <lineage>
        <taxon>Bacteria</taxon>
        <taxon>Bacillati</taxon>
        <taxon>Bacillota</taxon>
        <taxon>Bacilli</taxon>
        <taxon>Bacillales</taxon>
        <taxon>Paenibacillaceae</taxon>
        <taxon>Paenibacillus</taxon>
    </lineage>
</organism>
<dbReference type="STRING" id="1313296.SAMN05661091_5907"/>
<evidence type="ECO:0000313" key="4">
    <source>
        <dbReference type="Proteomes" id="UP000192940"/>
    </source>
</evidence>